<dbReference type="GO" id="GO:0045122">
    <property type="term" value="P:aflatoxin biosynthetic process"/>
    <property type="evidence" value="ECO:0007669"/>
    <property type="project" value="InterPro"/>
</dbReference>
<dbReference type="InterPro" id="IPR036864">
    <property type="entry name" value="Zn2-C6_fun-type_DNA-bd_sf"/>
</dbReference>
<evidence type="ECO:0000313" key="9">
    <source>
        <dbReference type="Proteomes" id="UP001295740"/>
    </source>
</evidence>
<dbReference type="PROSITE" id="PS50048">
    <property type="entry name" value="ZN2_CY6_FUNGAL_2"/>
    <property type="match status" value="1"/>
</dbReference>
<comment type="caution">
    <text evidence="8">The sequence shown here is derived from an EMBL/GenBank/DDBJ whole genome shotgun (WGS) entry which is preliminary data.</text>
</comment>
<feature type="domain" description="Zn(2)-C6 fungal-type" evidence="7">
    <location>
        <begin position="14"/>
        <end position="44"/>
    </location>
</feature>
<evidence type="ECO:0000256" key="5">
    <source>
        <dbReference type="ARBA" id="ARBA00023242"/>
    </source>
</evidence>
<protein>
    <submittedName>
        <fullName evidence="8">Uu.00g140350.m01.CDS01</fullName>
    </submittedName>
</protein>
<reference evidence="8" key="1">
    <citation type="submission" date="2023-10" db="EMBL/GenBank/DDBJ databases">
        <authorList>
            <person name="Hackl T."/>
        </authorList>
    </citation>
    <scope>NUCLEOTIDE SEQUENCE</scope>
</reference>
<evidence type="ECO:0000256" key="3">
    <source>
        <dbReference type="ARBA" id="ARBA00023125"/>
    </source>
</evidence>
<keyword evidence="1" id="KW-0479">Metal-binding</keyword>
<dbReference type="GO" id="GO:0008270">
    <property type="term" value="F:zinc ion binding"/>
    <property type="evidence" value="ECO:0007669"/>
    <property type="project" value="InterPro"/>
</dbReference>
<evidence type="ECO:0000256" key="1">
    <source>
        <dbReference type="ARBA" id="ARBA00022723"/>
    </source>
</evidence>
<proteinExistence type="predicted"/>
<dbReference type="PRINTS" id="PR00755">
    <property type="entry name" value="AFLATOXINBRP"/>
</dbReference>
<dbReference type="GO" id="GO:0003677">
    <property type="term" value="F:DNA binding"/>
    <property type="evidence" value="ECO:0007669"/>
    <property type="project" value="UniProtKB-KW"/>
</dbReference>
<gene>
    <name evidence="8" type="ORF">KHLLAP_LOCUS9477</name>
</gene>
<accession>A0AAI8VQQ6</accession>
<name>A0AAI8VQQ6_9PEZI</name>
<dbReference type="AlphaFoldDB" id="A0AAI8VQQ6"/>
<keyword evidence="2" id="KW-0805">Transcription regulation</keyword>
<dbReference type="InterPro" id="IPR013700">
    <property type="entry name" value="AflR"/>
</dbReference>
<feature type="compositionally biased region" description="Basic and acidic residues" evidence="6">
    <location>
        <begin position="265"/>
        <end position="277"/>
    </location>
</feature>
<dbReference type="PROSITE" id="PS00463">
    <property type="entry name" value="ZN2_CY6_FUNGAL_1"/>
    <property type="match status" value="1"/>
</dbReference>
<dbReference type="Gene3D" id="4.10.240.10">
    <property type="entry name" value="Zn(2)-C6 fungal-type DNA-binding domain"/>
    <property type="match status" value="1"/>
</dbReference>
<evidence type="ECO:0000256" key="2">
    <source>
        <dbReference type="ARBA" id="ARBA00023015"/>
    </source>
</evidence>
<feature type="region of interest" description="Disordered" evidence="6">
    <location>
        <begin position="46"/>
        <end position="78"/>
    </location>
</feature>
<feature type="compositionally biased region" description="Polar residues" evidence="6">
    <location>
        <begin position="56"/>
        <end position="69"/>
    </location>
</feature>
<dbReference type="Proteomes" id="UP001295740">
    <property type="component" value="Unassembled WGS sequence"/>
</dbReference>
<keyword evidence="3" id="KW-0238">DNA-binding</keyword>
<dbReference type="InterPro" id="IPR001138">
    <property type="entry name" value="Zn2Cys6_DnaBD"/>
</dbReference>
<keyword evidence="5" id="KW-0539">Nucleus</keyword>
<dbReference type="CDD" id="cd00067">
    <property type="entry name" value="GAL4"/>
    <property type="match status" value="1"/>
</dbReference>
<evidence type="ECO:0000259" key="7">
    <source>
        <dbReference type="PROSITE" id="PS50048"/>
    </source>
</evidence>
<dbReference type="SMART" id="SM00066">
    <property type="entry name" value="GAL4"/>
    <property type="match status" value="1"/>
</dbReference>
<dbReference type="EMBL" id="CAUWAG010000012">
    <property type="protein sequence ID" value="CAJ2509009.1"/>
    <property type="molecule type" value="Genomic_DNA"/>
</dbReference>
<keyword evidence="4" id="KW-0804">Transcription</keyword>
<evidence type="ECO:0000256" key="6">
    <source>
        <dbReference type="SAM" id="MobiDB-lite"/>
    </source>
</evidence>
<keyword evidence="9" id="KW-1185">Reference proteome</keyword>
<feature type="region of interest" description="Disordered" evidence="6">
    <location>
        <begin position="265"/>
        <end position="294"/>
    </location>
</feature>
<evidence type="ECO:0000313" key="8">
    <source>
        <dbReference type="EMBL" id="CAJ2509009.1"/>
    </source>
</evidence>
<dbReference type="SUPFAM" id="SSF57701">
    <property type="entry name" value="Zn2/Cys6 DNA-binding domain"/>
    <property type="match status" value="1"/>
</dbReference>
<sequence>MSSETAPPKKFRASCENCARSKVRCAKGNSRCQRCARKDLLCEYGPAQRARRSQSDTESTAVETSSAGSGMSGPRQAYTNDDFCSMDLDVTTHGSSMGSVTSPELGNYLEVEDFMAGIAHPGSPDFLYWLSQPPKAVPRAEDSTKEDMFPAPGGVTAHAGFPGGPDGTENTIADGNATAGCISNCAIMPLNILKTLGPSLDTYTDALSDLGTVLKTSRTALDSATLMVSCPCSATTDMALLATSVILRILSWHLTIFHSLQPKEKKQSGQADAKGRLEQQGPSTTHDLGPDARGSATAQGLCMPAINIGTYELELEERPLLIMHIIQGDLSRMEAVLDLFSKRFCRSNGHPFGEDNNEKLHQVLEMFLRRKHNATLADIKKDLGLM</sequence>
<dbReference type="Pfam" id="PF08493">
    <property type="entry name" value="AflR"/>
    <property type="match status" value="1"/>
</dbReference>
<dbReference type="GO" id="GO:0005634">
    <property type="term" value="C:nucleus"/>
    <property type="evidence" value="ECO:0007669"/>
    <property type="project" value="InterPro"/>
</dbReference>
<organism evidence="8 9">
    <name type="scientific">Anthostomella pinea</name>
    <dbReference type="NCBI Taxonomy" id="933095"/>
    <lineage>
        <taxon>Eukaryota</taxon>
        <taxon>Fungi</taxon>
        <taxon>Dikarya</taxon>
        <taxon>Ascomycota</taxon>
        <taxon>Pezizomycotina</taxon>
        <taxon>Sordariomycetes</taxon>
        <taxon>Xylariomycetidae</taxon>
        <taxon>Xylariales</taxon>
        <taxon>Xylariaceae</taxon>
        <taxon>Anthostomella</taxon>
    </lineage>
</organism>
<evidence type="ECO:0000256" key="4">
    <source>
        <dbReference type="ARBA" id="ARBA00023163"/>
    </source>
</evidence>
<dbReference type="GO" id="GO:0000981">
    <property type="term" value="F:DNA-binding transcription factor activity, RNA polymerase II-specific"/>
    <property type="evidence" value="ECO:0007669"/>
    <property type="project" value="InterPro"/>
</dbReference>